<reference evidence="9" key="2">
    <citation type="submission" date="2014-09" db="EMBL/GenBank/DDBJ databases">
        <authorList>
            <consortium name="NBRP consortium"/>
            <person name="Sawabe T."/>
            <person name="Meirelles P."/>
            <person name="Nakanishi M."/>
            <person name="Sayaka M."/>
            <person name="Hattori M."/>
            <person name="Ohkuma M."/>
        </authorList>
    </citation>
    <scope>NUCLEOTIDE SEQUENCE [LARGE SCALE GENOMIC DNA]</scope>
    <source>
        <strain evidence="9">JCM 19239</strain>
    </source>
</reference>
<evidence type="ECO:0000256" key="1">
    <source>
        <dbReference type="ARBA" id="ARBA00009683"/>
    </source>
</evidence>
<comment type="catalytic activity">
    <reaction evidence="7">
        <text>a fatty acyl-[ACP] + S-adenosyl-L-methionine = an N-acyl-L-homoserine lactone + S-methyl-5'-thioadenosine + holo-[ACP] + H(+)</text>
        <dbReference type="Rhea" id="RHEA:10096"/>
        <dbReference type="Rhea" id="RHEA-COMP:9685"/>
        <dbReference type="Rhea" id="RHEA-COMP:14125"/>
        <dbReference type="ChEBI" id="CHEBI:15378"/>
        <dbReference type="ChEBI" id="CHEBI:17509"/>
        <dbReference type="ChEBI" id="CHEBI:55474"/>
        <dbReference type="ChEBI" id="CHEBI:59789"/>
        <dbReference type="ChEBI" id="CHEBI:64479"/>
        <dbReference type="ChEBI" id="CHEBI:138651"/>
        <dbReference type="EC" id="2.3.1.184"/>
    </reaction>
</comment>
<comment type="similarity">
    <text evidence="1">Belongs to the LuxM / VanM family.</text>
</comment>
<keyword evidence="6" id="KW-0071">Autoinducer synthesis</keyword>
<keyword evidence="3" id="KW-0673">Quorum sensing</keyword>
<evidence type="ECO:0000313" key="9">
    <source>
        <dbReference type="Proteomes" id="UP000029223"/>
    </source>
</evidence>
<keyword evidence="4" id="KW-0808">Transferase</keyword>
<dbReference type="EMBL" id="BBMS01000031">
    <property type="protein sequence ID" value="GAL27583.1"/>
    <property type="molecule type" value="Genomic_DNA"/>
</dbReference>
<protein>
    <recommendedName>
        <fullName evidence="2">acyl-homoserine-lactone synthase</fullName>
        <ecNumber evidence="2">2.3.1.184</ecNumber>
    </recommendedName>
</protein>
<keyword evidence="9" id="KW-1185">Reference proteome</keyword>
<evidence type="ECO:0000256" key="2">
    <source>
        <dbReference type="ARBA" id="ARBA00012340"/>
    </source>
</evidence>
<sequence>MRIRRWYVAELVQNIENDERRFRTQFADESLPLSSANTLINLETFVRQQHWYEMLSELELSSKGEHFILYQQDDEGHKTLVSSAKIQHWREKNDWLAFNPFFQSDNWTVSLEDRNIKALDFSGIFNDNLANKLNLTNPKGLDQSFIQNVKHGRDCCELIRMAIGAPVSKLNNILFLTIKYISIFMKQIGIKGVYVITEQPALLYFFQSVNLYSELNDCYVPMTYQQINPTAPQTYKLNFKCTYG</sequence>
<dbReference type="InterPro" id="IPR035304">
    <property type="entry name" value="AHL_synthase"/>
</dbReference>
<accession>A0ABQ0JFP9</accession>
<evidence type="ECO:0000256" key="5">
    <source>
        <dbReference type="ARBA" id="ARBA00022691"/>
    </source>
</evidence>
<proteinExistence type="inferred from homology"/>
<comment type="caution">
    <text evidence="8">The sequence shown here is derived from an EMBL/GenBank/DDBJ whole genome shotgun (WGS) entry which is preliminary data.</text>
</comment>
<evidence type="ECO:0000256" key="3">
    <source>
        <dbReference type="ARBA" id="ARBA00022654"/>
    </source>
</evidence>
<keyword evidence="5" id="KW-0949">S-adenosyl-L-methionine</keyword>
<evidence type="ECO:0000256" key="4">
    <source>
        <dbReference type="ARBA" id="ARBA00022679"/>
    </source>
</evidence>
<name>A0ABQ0JFP9_9VIBR</name>
<dbReference type="Proteomes" id="UP000029223">
    <property type="component" value="Unassembled WGS sequence"/>
</dbReference>
<organism evidence="8 9">
    <name type="scientific">Vibrio variabilis</name>
    <dbReference type="NCBI Taxonomy" id="990271"/>
    <lineage>
        <taxon>Bacteria</taxon>
        <taxon>Pseudomonadati</taxon>
        <taxon>Pseudomonadota</taxon>
        <taxon>Gammaproteobacteria</taxon>
        <taxon>Vibrionales</taxon>
        <taxon>Vibrionaceae</taxon>
        <taxon>Vibrio</taxon>
    </lineage>
</organism>
<evidence type="ECO:0000256" key="7">
    <source>
        <dbReference type="ARBA" id="ARBA00048576"/>
    </source>
</evidence>
<dbReference type="EC" id="2.3.1.184" evidence="2"/>
<gene>
    <name evidence="8" type="ORF">JCM19239_1005</name>
</gene>
<dbReference type="Pfam" id="PF17327">
    <property type="entry name" value="AHL_synthase"/>
    <property type="match status" value="1"/>
</dbReference>
<evidence type="ECO:0000256" key="6">
    <source>
        <dbReference type="ARBA" id="ARBA00022929"/>
    </source>
</evidence>
<reference evidence="9" key="1">
    <citation type="submission" date="2014-09" db="EMBL/GenBank/DDBJ databases">
        <title>Vibrio variabilis JCM 19239. (C206) whole genome shotgun sequence.</title>
        <authorList>
            <person name="Sawabe T."/>
            <person name="Meirelles P."/>
            <person name="Nakanishi M."/>
            <person name="Sayaka M."/>
            <person name="Hattori M."/>
            <person name="Ohkuma M."/>
        </authorList>
    </citation>
    <scope>NUCLEOTIDE SEQUENCE [LARGE SCALE GENOMIC DNA]</scope>
    <source>
        <strain evidence="9">JCM 19239</strain>
    </source>
</reference>
<evidence type="ECO:0000313" key="8">
    <source>
        <dbReference type="EMBL" id="GAL27583.1"/>
    </source>
</evidence>